<evidence type="ECO:0000313" key="3">
    <source>
        <dbReference type="Proteomes" id="UP000036938"/>
    </source>
</evidence>
<name>A0A0L1JJM5_9RHOB</name>
<keyword evidence="3" id="KW-1185">Reference proteome</keyword>
<sequence>MTDAPIHLDARRTATARHETEMRRRPANDPPPLMPLAQPHLGSLEDQILAEPARTWVEVMEKWRFLLERYAVTPDAGDERIQKLIKRAIGDMERLRKREERK</sequence>
<dbReference type="Proteomes" id="UP000036938">
    <property type="component" value="Unassembled WGS sequence"/>
</dbReference>
<protein>
    <submittedName>
        <fullName evidence="2">Uncharacterized protein</fullName>
    </submittedName>
</protein>
<dbReference type="AlphaFoldDB" id="A0A0L1JJM5"/>
<organism evidence="2 3">
    <name type="scientific">Pseudaestuariivita atlantica</name>
    <dbReference type="NCBI Taxonomy" id="1317121"/>
    <lineage>
        <taxon>Bacteria</taxon>
        <taxon>Pseudomonadati</taxon>
        <taxon>Pseudomonadota</taxon>
        <taxon>Alphaproteobacteria</taxon>
        <taxon>Rhodobacterales</taxon>
        <taxon>Paracoccaceae</taxon>
        <taxon>Pseudaestuariivita</taxon>
    </lineage>
</organism>
<gene>
    <name evidence="2" type="ORF">ATO11_19835</name>
</gene>
<proteinExistence type="predicted"/>
<accession>A0A0L1JJM5</accession>
<feature type="compositionally biased region" description="Basic and acidic residues" evidence="1">
    <location>
        <begin position="1"/>
        <end position="27"/>
    </location>
</feature>
<feature type="region of interest" description="Disordered" evidence="1">
    <location>
        <begin position="1"/>
        <end position="36"/>
    </location>
</feature>
<evidence type="ECO:0000313" key="2">
    <source>
        <dbReference type="EMBL" id="KNG91949.1"/>
    </source>
</evidence>
<dbReference type="RefSeq" id="WP_050532647.1">
    <property type="nucleotide sequence ID" value="NZ_AQQZ01000021.1"/>
</dbReference>
<reference evidence="2 3" key="1">
    <citation type="journal article" date="2015" name="Int. J. Syst. Evol. Microbiol.">
        <title>Aestuariivita atlantica sp. nov., isolated from deep sea sediment of the Atlantic Ocean.</title>
        <authorList>
            <person name="Li G."/>
            <person name="Lai Q."/>
            <person name="Du Y."/>
            <person name="Liu X."/>
            <person name="Sun F."/>
            <person name="Shao Z."/>
        </authorList>
    </citation>
    <scope>NUCLEOTIDE SEQUENCE [LARGE SCALE GENOMIC DNA]</scope>
    <source>
        <strain evidence="2 3">22II-S11-z3</strain>
    </source>
</reference>
<dbReference type="OrthoDB" id="7863713at2"/>
<evidence type="ECO:0000256" key="1">
    <source>
        <dbReference type="SAM" id="MobiDB-lite"/>
    </source>
</evidence>
<dbReference type="EMBL" id="AQQZ01000021">
    <property type="protein sequence ID" value="KNG91949.1"/>
    <property type="molecule type" value="Genomic_DNA"/>
</dbReference>
<comment type="caution">
    <text evidence="2">The sequence shown here is derived from an EMBL/GenBank/DDBJ whole genome shotgun (WGS) entry which is preliminary data.</text>
</comment>